<dbReference type="SMART" id="SM00355">
    <property type="entry name" value="ZnF_C2H2"/>
    <property type="match status" value="3"/>
</dbReference>
<dbReference type="InterPro" id="IPR036236">
    <property type="entry name" value="Znf_C2H2_sf"/>
</dbReference>
<keyword evidence="1" id="KW-0863">Zinc-finger</keyword>
<keyword evidence="1" id="KW-0479">Metal-binding</keyword>
<evidence type="ECO:0000256" key="2">
    <source>
        <dbReference type="SAM" id="MobiDB-lite"/>
    </source>
</evidence>
<organism evidence="4 5">
    <name type="scientific">Dichanthelium oligosanthes</name>
    <dbReference type="NCBI Taxonomy" id="888268"/>
    <lineage>
        <taxon>Eukaryota</taxon>
        <taxon>Viridiplantae</taxon>
        <taxon>Streptophyta</taxon>
        <taxon>Embryophyta</taxon>
        <taxon>Tracheophyta</taxon>
        <taxon>Spermatophyta</taxon>
        <taxon>Magnoliopsida</taxon>
        <taxon>Liliopsida</taxon>
        <taxon>Poales</taxon>
        <taxon>Poaceae</taxon>
        <taxon>PACMAD clade</taxon>
        <taxon>Panicoideae</taxon>
        <taxon>Panicodae</taxon>
        <taxon>Paniceae</taxon>
        <taxon>Dichantheliinae</taxon>
        <taxon>Dichanthelium</taxon>
    </lineage>
</organism>
<dbReference type="AlphaFoldDB" id="A0A1E5WGG6"/>
<feature type="compositionally biased region" description="Basic and acidic residues" evidence="2">
    <location>
        <begin position="565"/>
        <end position="575"/>
    </location>
</feature>
<evidence type="ECO:0000256" key="1">
    <source>
        <dbReference type="PROSITE-ProRule" id="PRU00042"/>
    </source>
</evidence>
<feature type="region of interest" description="Disordered" evidence="2">
    <location>
        <begin position="138"/>
        <end position="163"/>
    </location>
</feature>
<gene>
    <name evidence="4" type="ORF">BAE44_0002500</name>
</gene>
<dbReference type="Proteomes" id="UP000095767">
    <property type="component" value="Unassembled WGS sequence"/>
</dbReference>
<feature type="domain" description="C2H2-type" evidence="3">
    <location>
        <begin position="388"/>
        <end position="410"/>
    </location>
</feature>
<comment type="caution">
    <text evidence="4">The sequence shown here is derived from an EMBL/GenBank/DDBJ whole genome shotgun (WGS) entry which is preliminary data.</text>
</comment>
<feature type="domain" description="C2H2-type" evidence="3">
    <location>
        <begin position="273"/>
        <end position="300"/>
    </location>
</feature>
<feature type="region of interest" description="Disordered" evidence="2">
    <location>
        <begin position="1"/>
        <end position="21"/>
    </location>
</feature>
<reference evidence="4 5" key="1">
    <citation type="submission" date="2016-09" db="EMBL/GenBank/DDBJ databases">
        <title>The draft genome of Dichanthelium oligosanthes: A C3 panicoid grass species.</title>
        <authorList>
            <person name="Studer A.J."/>
            <person name="Schnable J.C."/>
            <person name="Brutnell T.P."/>
        </authorList>
    </citation>
    <scope>NUCLEOTIDE SEQUENCE [LARGE SCALE GENOMIC DNA]</scope>
    <source>
        <strain evidence="5">cv. Kellogg 1175</strain>
        <tissue evidence="4">Leaf</tissue>
    </source>
</reference>
<feature type="region of interest" description="Disordered" evidence="2">
    <location>
        <begin position="496"/>
        <end position="575"/>
    </location>
</feature>
<dbReference type="InterPro" id="IPR013087">
    <property type="entry name" value="Znf_C2H2_type"/>
</dbReference>
<evidence type="ECO:0000259" key="3">
    <source>
        <dbReference type="PROSITE" id="PS50157"/>
    </source>
</evidence>
<dbReference type="OrthoDB" id="6077919at2759"/>
<dbReference type="PROSITE" id="PS50157">
    <property type="entry name" value="ZINC_FINGER_C2H2_2"/>
    <property type="match status" value="3"/>
</dbReference>
<accession>A0A1E5WGG6</accession>
<name>A0A1E5WGG6_9POAL</name>
<dbReference type="PANTHER" id="PTHR47068:SF2">
    <property type="entry name" value="OS04G0552400 PROTEIN"/>
    <property type="match status" value="1"/>
</dbReference>
<protein>
    <recommendedName>
        <fullName evidence="3">C2H2-type domain-containing protein</fullName>
    </recommendedName>
</protein>
<feature type="compositionally biased region" description="Low complexity" evidence="2">
    <location>
        <begin position="138"/>
        <end position="148"/>
    </location>
</feature>
<sequence>MCESSSLMPPSPSPPRPPGRQPPEYKHFCRVCNKGFTCGSALGGHMRAHGASDVDGFGADDDSALGDEASARCRGSDDQWDAVGTSSATHAYALRANSNRLVRSCQVCKNCGEEFTSWELFLQHGKCNSEEEEVADGSCSLRSSSPPSDADGEEDPAVAAAWSKGKRSRRVKLMIGGEEHSPVARSRRDTSGEEEDLANCLVMLSSSNIEHAKVIETDQPKPCASVGKESGGAPPLQLQPISFFLPASEPVVALPSVVAATPQYISPASRNVFECKACKKVFTSHQALGGHRASHKKVKGCFAAKFESNASEPARHSVAGDPNNITGKGAVDEVIAGVNTDAKASVYAATTDADTNAGTSEAVASLSMSLAPIGHSVAAPCKKNTKMHECSVCHRLFTSGQALGGHKRCHWLTSSTADPCNTVANMIPPLTEDLVGVVRHQLTLRPMVEAPEPALDLTIAANPAALAAAMARPEAGSSSFRLDTLAPVHLQPLAVEVPSTASHRKKTTTPTSSHHATDTVAEEDEADSTSVKRAKLSDLKAVVSMDGEPTGPWLQVGIGSSSAGGDDKSRESAIN</sequence>
<evidence type="ECO:0000313" key="5">
    <source>
        <dbReference type="Proteomes" id="UP000095767"/>
    </source>
</evidence>
<dbReference type="SUPFAM" id="SSF57667">
    <property type="entry name" value="beta-beta-alpha zinc fingers"/>
    <property type="match status" value="2"/>
</dbReference>
<dbReference type="STRING" id="888268.A0A1E5WGG6"/>
<keyword evidence="1" id="KW-0862">Zinc</keyword>
<dbReference type="GO" id="GO:0008270">
    <property type="term" value="F:zinc ion binding"/>
    <property type="evidence" value="ECO:0007669"/>
    <property type="project" value="UniProtKB-KW"/>
</dbReference>
<dbReference type="PROSITE" id="PS00028">
    <property type="entry name" value="ZINC_FINGER_C2H2_1"/>
    <property type="match status" value="3"/>
</dbReference>
<keyword evidence="5" id="KW-1185">Reference proteome</keyword>
<feature type="compositionally biased region" description="Pro residues" evidence="2">
    <location>
        <begin position="9"/>
        <end position="21"/>
    </location>
</feature>
<dbReference type="EMBL" id="LWDX02009030">
    <property type="protein sequence ID" value="OEL36481.1"/>
    <property type="molecule type" value="Genomic_DNA"/>
</dbReference>
<dbReference type="Pfam" id="PF13912">
    <property type="entry name" value="zf-C2H2_6"/>
    <property type="match status" value="3"/>
</dbReference>
<proteinExistence type="predicted"/>
<dbReference type="PANTHER" id="PTHR47068">
    <property type="entry name" value="OS02G0659100 PROTEIN"/>
    <property type="match status" value="1"/>
</dbReference>
<feature type="domain" description="C2H2-type" evidence="3">
    <location>
        <begin position="27"/>
        <end position="54"/>
    </location>
</feature>
<evidence type="ECO:0000313" key="4">
    <source>
        <dbReference type="EMBL" id="OEL36481.1"/>
    </source>
</evidence>